<protein>
    <submittedName>
        <fullName evidence="1">Uncharacterized protein</fullName>
    </submittedName>
</protein>
<name>A0A0J6I4W2_COCPO</name>
<evidence type="ECO:0000313" key="1">
    <source>
        <dbReference type="EMBL" id="KMM66427.1"/>
    </source>
</evidence>
<accession>A0A0J6I4W2</accession>
<reference evidence="2" key="3">
    <citation type="journal article" date="2010" name="Genome Res.">
        <title>Population genomic sequencing of Coccidioides fungi reveals recent hybridization and transposon control.</title>
        <authorList>
            <person name="Neafsey D.E."/>
            <person name="Barker B.M."/>
            <person name="Sharpton T.J."/>
            <person name="Stajich J.E."/>
            <person name="Park D.J."/>
            <person name="Whiston E."/>
            <person name="Hung C.-Y."/>
            <person name="McMahan C."/>
            <person name="White J."/>
            <person name="Sykes S."/>
            <person name="Heiman D."/>
            <person name="Young S."/>
            <person name="Zeng Q."/>
            <person name="Abouelleil A."/>
            <person name="Aftuck L."/>
            <person name="Bessette D."/>
            <person name="Brown A."/>
            <person name="FitzGerald M."/>
            <person name="Lui A."/>
            <person name="Macdonald J.P."/>
            <person name="Priest M."/>
            <person name="Orbach M.J."/>
            <person name="Galgiani J.N."/>
            <person name="Kirkland T.N."/>
            <person name="Cole G.T."/>
            <person name="Birren B.W."/>
            <person name="Henn M.R."/>
            <person name="Taylor J.W."/>
            <person name="Rounsley S.D."/>
        </authorList>
    </citation>
    <scope>NUCLEOTIDE SEQUENCE [LARGE SCALE GENOMIC DNA]</scope>
    <source>
        <strain evidence="2">RMSCC 3488</strain>
    </source>
</reference>
<dbReference type="EMBL" id="DS268109">
    <property type="protein sequence ID" value="KMM66427.1"/>
    <property type="molecule type" value="Genomic_DNA"/>
</dbReference>
<dbReference type="VEuPathDB" id="FungiDB:CPAG_02766"/>
<reference evidence="1 2" key="1">
    <citation type="submission" date="2007-06" db="EMBL/GenBank/DDBJ databases">
        <title>The Genome Sequence of Coccidioides posadasii RMSCC_3488.</title>
        <authorList>
            <consortium name="Coccidioides Genome Resources Consortium"/>
            <consortium name="The Broad Institute Genome Sequencing Platform"/>
            <person name="Henn M.R."/>
            <person name="Sykes S."/>
            <person name="Young S."/>
            <person name="Jaffe D."/>
            <person name="Berlin A."/>
            <person name="Alvarez P."/>
            <person name="Butler J."/>
            <person name="Gnerre S."/>
            <person name="Grabherr M."/>
            <person name="Mauceli E."/>
            <person name="Brockman W."/>
            <person name="Kodira C."/>
            <person name="Alvarado L."/>
            <person name="Zeng Q."/>
            <person name="Crawford M."/>
            <person name="Antoine C."/>
            <person name="Devon K."/>
            <person name="Galgiani J."/>
            <person name="Orsborn K."/>
            <person name="Lewis M.L."/>
            <person name="Nusbaum C."/>
            <person name="Galagan J."/>
            <person name="Birren B."/>
        </authorList>
    </citation>
    <scope>NUCLEOTIDE SEQUENCE [LARGE SCALE GENOMIC DNA]</scope>
    <source>
        <strain evidence="1 2">RMSCC 3488</strain>
    </source>
</reference>
<sequence length="49" mass="5798">MRLGICDQEKHKLFRIAPWKTYTGYQEWSHIEIILIHEAIFIGVNVVIS</sequence>
<evidence type="ECO:0000313" key="2">
    <source>
        <dbReference type="Proteomes" id="UP000054567"/>
    </source>
</evidence>
<proteinExistence type="predicted"/>
<gene>
    <name evidence="1" type="ORF">CPAG_02766</name>
</gene>
<organism evidence="1 2">
    <name type="scientific">Coccidioides posadasii RMSCC 3488</name>
    <dbReference type="NCBI Taxonomy" id="454284"/>
    <lineage>
        <taxon>Eukaryota</taxon>
        <taxon>Fungi</taxon>
        <taxon>Dikarya</taxon>
        <taxon>Ascomycota</taxon>
        <taxon>Pezizomycotina</taxon>
        <taxon>Eurotiomycetes</taxon>
        <taxon>Eurotiomycetidae</taxon>
        <taxon>Onygenales</taxon>
        <taxon>Onygenaceae</taxon>
        <taxon>Coccidioides</taxon>
    </lineage>
</organism>
<dbReference type="Proteomes" id="UP000054567">
    <property type="component" value="Unassembled WGS sequence"/>
</dbReference>
<dbReference type="AlphaFoldDB" id="A0A0J6I4W2"/>
<reference evidence="2" key="2">
    <citation type="journal article" date="2009" name="Genome Res.">
        <title>Comparative genomic analyses of the human fungal pathogens Coccidioides and their relatives.</title>
        <authorList>
            <person name="Sharpton T.J."/>
            <person name="Stajich J.E."/>
            <person name="Rounsley S.D."/>
            <person name="Gardner M.J."/>
            <person name="Wortman J.R."/>
            <person name="Jordar V.S."/>
            <person name="Maiti R."/>
            <person name="Kodira C.D."/>
            <person name="Neafsey D.E."/>
            <person name="Zeng Q."/>
            <person name="Hung C.-Y."/>
            <person name="McMahan C."/>
            <person name="Muszewska A."/>
            <person name="Grynberg M."/>
            <person name="Mandel M.A."/>
            <person name="Kellner E.M."/>
            <person name="Barker B.M."/>
            <person name="Galgiani J.N."/>
            <person name="Orbach M.J."/>
            <person name="Kirkland T.N."/>
            <person name="Cole G.T."/>
            <person name="Henn M.R."/>
            <person name="Birren B.W."/>
            <person name="Taylor J.W."/>
        </authorList>
    </citation>
    <scope>NUCLEOTIDE SEQUENCE [LARGE SCALE GENOMIC DNA]</scope>
    <source>
        <strain evidence="2">RMSCC 3488</strain>
    </source>
</reference>